<evidence type="ECO:0000256" key="2">
    <source>
        <dbReference type="SAM" id="MobiDB-lite"/>
    </source>
</evidence>
<name>A0A532V8J9_UNCT6</name>
<dbReference type="Gene3D" id="3.10.420.10">
    <property type="entry name" value="SecB-like"/>
    <property type="match status" value="1"/>
</dbReference>
<comment type="similarity">
    <text evidence="1">Belongs to the SecB family.</text>
</comment>
<gene>
    <name evidence="3" type="ORF">CEE36_03710</name>
</gene>
<organism evidence="3 4">
    <name type="scientific">candidate division TA06 bacterium B3_TA06</name>
    <dbReference type="NCBI Taxonomy" id="2012487"/>
    <lineage>
        <taxon>Bacteria</taxon>
        <taxon>Bacteria division TA06</taxon>
    </lineage>
</organism>
<comment type="caution">
    <text evidence="3">The sequence shown here is derived from an EMBL/GenBank/DDBJ whole genome shotgun (WGS) entry which is preliminary data.</text>
</comment>
<dbReference type="GO" id="GO:0015031">
    <property type="term" value="P:protein transport"/>
    <property type="evidence" value="ECO:0007669"/>
    <property type="project" value="InterPro"/>
</dbReference>
<dbReference type="Proteomes" id="UP000317778">
    <property type="component" value="Unassembled WGS sequence"/>
</dbReference>
<feature type="region of interest" description="Disordered" evidence="2">
    <location>
        <begin position="137"/>
        <end position="164"/>
    </location>
</feature>
<reference evidence="3 4" key="1">
    <citation type="submission" date="2017-06" db="EMBL/GenBank/DDBJ databases">
        <title>Novel microbial phyla capable of carbon fixation and sulfur reduction in deep-sea sediments.</title>
        <authorList>
            <person name="Huang J."/>
            <person name="Baker B."/>
            <person name="Wang Y."/>
        </authorList>
    </citation>
    <scope>NUCLEOTIDE SEQUENCE [LARGE SCALE GENOMIC DNA]</scope>
    <source>
        <strain evidence="3">B3_TA06</strain>
    </source>
</reference>
<dbReference type="GO" id="GO:0051082">
    <property type="term" value="F:unfolded protein binding"/>
    <property type="evidence" value="ECO:0007669"/>
    <property type="project" value="InterPro"/>
</dbReference>
<evidence type="ECO:0000313" key="3">
    <source>
        <dbReference type="EMBL" id="TKJ43452.1"/>
    </source>
</evidence>
<dbReference type="Pfam" id="PF02556">
    <property type="entry name" value="SecB"/>
    <property type="match status" value="1"/>
</dbReference>
<evidence type="ECO:0000313" key="4">
    <source>
        <dbReference type="Proteomes" id="UP000317778"/>
    </source>
</evidence>
<dbReference type="EMBL" id="NJBO01000004">
    <property type="protein sequence ID" value="TKJ43452.1"/>
    <property type="molecule type" value="Genomic_DNA"/>
</dbReference>
<sequence length="164" mass="18858">MIELSPIQIEHYILRKLSFSVLESFDFKNPPHELKPDDLTIEVLPFQNKKDSRRWMFNLDICYEPKKDQNSPYAFEIHLSGIFTVDSKTPKGKARDLVMVNAPSLLYSIAREILSSTSAEAPWERLILPTVHLIPPTPKIKPKKTQKSTAKRVTSTKKKQRAAK</sequence>
<dbReference type="AlphaFoldDB" id="A0A532V8J9"/>
<protein>
    <recommendedName>
        <fullName evidence="5">Preprotein translocase subunit SecB</fullName>
    </recommendedName>
</protein>
<feature type="compositionally biased region" description="Basic residues" evidence="2">
    <location>
        <begin position="140"/>
        <end position="164"/>
    </location>
</feature>
<dbReference type="GO" id="GO:0051262">
    <property type="term" value="P:protein tetramerization"/>
    <property type="evidence" value="ECO:0007669"/>
    <property type="project" value="InterPro"/>
</dbReference>
<evidence type="ECO:0008006" key="5">
    <source>
        <dbReference type="Google" id="ProtNLM"/>
    </source>
</evidence>
<dbReference type="InterPro" id="IPR035958">
    <property type="entry name" value="SecB-like_sf"/>
</dbReference>
<accession>A0A532V8J9</accession>
<dbReference type="SUPFAM" id="SSF54611">
    <property type="entry name" value="SecB-like"/>
    <property type="match status" value="1"/>
</dbReference>
<proteinExistence type="inferred from homology"/>
<evidence type="ECO:0000256" key="1">
    <source>
        <dbReference type="ARBA" id="ARBA00009990"/>
    </source>
</evidence>
<dbReference type="InterPro" id="IPR003708">
    <property type="entry name" value="SecB"/>
</dbReference>